<dbReference type="GO" id="GO:0000978">
    <property type="term" value="F:RNA polymerase II cis-regulatory region sequence-specific DNA binding"/>
    <property type="evidence" value="ECO:0007669"/>
    <property type="project" value="TreeGrafter"/>
</dbReference>
<feature type="region of interest" description="Disordered" evidence="6">
    <location>
        <begin position="186"/>
        <end position="206"/>
    </location>
</feature>
<feature type="compositionally biased region" description="Low complexity" evidence="6">
    <location>
        <begin position="113"/>
        <end position="131"/>
    </location>
</feature>
<keyword evidence="5" id="KW-0539">Nucleus</keyword>
<evidence type="ECO:0000259" key="7">
    <source>
        <dbReference type="Pfam" id="PF15951"/>
    </source>
</evidence>
<dbReference type="AlphaFoldDB" id="A0A6P7G5Z7"/>
<reference evidence="8" key="1">
    <citation type="submission" date="2025-08" db="UniProtKB">
        <authorList>
            <consortium name="RefSeq"/>
        </authorList>
    </citation>
    <scope>IDENTIFICATION</scope>
    <source>
        <tissue evidence="8">Whole insect</tissue>
    </source>
</reference>
<dbReference type="GO" id="GO:0005634">
    <property type="term" value="C:nucleus"/>
    <property type="evidence" value="ECO:0007669"/>
    <property type="project" value="UniProtKB-SubCell"/>
</dbReference>
<comment type="subcellular location">
    <subcellularLocation>
        <location evidence="1">Nucleus</location>
    </subcellularLocation>
</comment>
<dbReference type="InterPro" id="IPR031867">
    <property type="entry name" value="MiT/TFE_N"/>
</dbReference>
<feature type="region of interest" description="Disordered" evidence="6">
    <location>
        <begin position="81"/>
        <end position="131"/>
    </location>
</feature>
<evidence type="ECO:0000256" key="5">
    <source>
        <dbReference type="ARBA" id="ARBA00023242"/>
    </source>
</evidence>
<feature type="domain" description="MiT/TFE transcription factors N-terminal" evidence="7">
    <location>
        <begin position="65"/>
        <end position="205"/>
    </location>
</feature>
<dbReference type="Pfam" id="PF15951">
    <property type="entry name" value="MITF_TFEB_C_3_N"/>
    <property type="match status" value="1"/>
</dbReference>
<feature type="compositionally biased region" description="Basic residues" evidence="6">
    <location>
        <begin position="101"/>
        <end position="112"/>
    </location>
</feature>
<proteinExistence type="predicted"/>
<evidence type="ECO:0000256" key="4">
    <source>
        <dbReference type="ARBA" id="ARBA00023163"/>
    </source>
</evidence>
<dbReference type="GO" id="GO:0000981">
    <property type="term" value="F:DNA-binding transcription factor activity, RNA polymerase II-specific"/>
    <property type="evidence" value="ECO:0007669"/>
    <property type="project" value="TreeGrafter"/>
</dbReference>
<dbReference type="PANTHER" id="PTHR45776">
    <property type="entry name" value="MIP04163P"/>
    <property type="match status" value="1"/>
</dbReference>
<evidence type="ECO:0000256" key="1">
    <source>
        <dbReference type="ARBA" id="ARBA00004123"/>
    </source>
</evidence>
<evidence type="ECO:0000256" key="3">
    <source>
        <dbReference type="ARBA" id="ARBA00023125"/>
    </source>
</evidence>
<keyword evidence="3" id="KW-0238">DNA-binding</keyword>
<protein>
    <submittedName>
        <fullName evidence="8">Uncharacterized protein LOC114338079</fullName>
    </submittedName>
</protein>
<evidence type="ECO:0000256" key="6">
    <source>
        <dbReference type="SAM" id="MobiDB-lite"/>
    </source>
</evidence>
<keyword evidence="2" id="KW-0805">Transcription regulation</keyword>
<evidence type="ECO:0000313" key="8">
    <source>
        <dbReference type="RefSeq" id="XP_028144464.1"/>
    </source>
</evidence>
<sequence>MAESGIDIGYDLSALLSDDFDIESAIDFDDLLGTPKNQEFYELTSKTMPVVESTPNLKTINPASRTQLKLQLMRDHALLEQQRQKQENTQKPPPHPQHPIHSNHHHNHHNHANHNSSPISPINNHIQNINIPNNQPLKVPLNSIAEVPPQVLQVQTKLANPTKYHVMQKQKNQVKQYLSESFQTSSVVPPNHRLTQTHSAPTCGTGTNGYSNSTNFTNSRGFYPQGKVSPNYDVPALSPALSSGATSCTSEETLWDEMPFFELDLKPGSKTGRPGSLPNIDQPKLYSGPRPVTKEKKKDMKDLFPFIRPIHHPYFENLFTSEDAQDIGPLQVDVNIEDE</sequence>
<keyword evidence="4" id="KW-0804">Transcription</keyword>
<evidence type="ECO:0000256" key="2">
    <source>
        <dbReference type="ARBA" id="ARBA00023015"/>
    </source>
</evidence>
<dbReference type="PANTHER" id="PTHR45776:SF2">
    <property type="entry name" value="MIP04163P"/>
    <property type="match status" value="1"/>
</dbReference>
<gene>
    <name evidence="8" type="primary">LOC114338079</name>
</gene>
<feature type="region of interest" description="Disordered" evidence="6">
    <location>
        <begin position="266"/>
        <end position="298"/>
    </location>
</feature>
<accession>A0A6P7G5Z7</accession>
<organism evidence="8">
    <name type="scientific">Diabrotica virgifera virgifera</name>
    <name type="common">western corn rootworm</name>
    <dbReference type="NCBI Taxonomy" id="50390"/>
    <lineage>
        <taxon>Eukaryota</taxon>
        <taxon>Metazoa</taxon>
        <taxon>Ecdysozoa</taxon>
        <taxon>Arthropoda</taxon>
        <taxon>Hexapoda</taxon>
        <taxon>Insecta</taxon>
        <taxon>Pterygota</taxon>
        <taxon>Neoptera</taxon>
        <taxon>Endopterygota</taxon>
        <taxon>Coleoptera</taxon>
        <taxon>Polyphaga</taxon>
        <taxon>Cucujiformia</taxon>
        <taxon>Chrysomeloidea</taxon>
        <taxon>Chrysomelidae</taxon>
        <taxon>Galerucinae</taxon>
        <taxon>Diabroticina</taxon>
        <taxon>Diabroticites</taxon>
        <taxon>Diabrotica</taxon>
    </lineage>
</organism>
<dbReference type="InParanoid" id="A0A6P7G5Z7"/>
<dbReference type="RefSeq" id="XP_028144464.1">
    <property type="nucleotide sequence ID" value="XM_028288663.1"/>
</dbReference>
<name>A0A6P7G5Z7_DIAVI</name>